<evidence type="ECO:0000313" key="9">
    <source>
        <dbReference type="EMBL" id="SVA35897.1"/>
    </source>
</evidence>
<dbReference type="PANTHER" id="PTHR30193">
    <property type="entry name" value="ABC TRANSPORTER PERMEASE PROTEIN"/>
    <property type="match status" value="1"/>
</dbReference>
<feature type="transmembrane region" description="Helical" evidence="7">
    <location>
        <begin position="104"/>
        <end position="124"/>
    </location>
</feature>
<evidence type="ECO:0000256" key="1">
    <source>
        <dbReference type="ARBA" id="ARBA00004651"/>
    </source>
</evidence>
<dbReference type="GO" id="GO:0005886">
    <property type="term" value="C:plasma membrane"/>
    <property type="evidence" value="ECO:0007669"/>
    <property type="project" value="UniProtKB-SubCell"/>
</dbReference>
<sequence length="290" mass="33379">MIIRKEERIWLFLFIMPALSLFLVFFIVPILFLFITSFTNWDGIEADFVGLKNYIKLFNNKTFIRSIVNNIYWCLSSALIQVPLALIIALLLSHRSRGWKVFRTILFIPQVVSSAAIALLWMALYNSEYGLINFILDSIGLEGYKNHNWLGTIRTAQPALLAFWLCYVGYYMVIMLAKTTSISEDYYDAAKIDGALQHHRDWFITAPLIRSTFFTCLILGVIFNLRQFEFVYLMTNGGPANKTGVLVLYIWKELQIQRLGLGNAAGVIMIAFGAILLLLMRRILRSQNYN</sequence>
<keyword evidence="5 7" id="KW-1133">Transmembrane helix</keyword>
<evidence type="ECO:0000256" key="2">
    <source>
        <dbReference type="ARBA" id="ARBA00022448"/>
    </source>
</evidence>
<dbReference type="EMBL" id="UINC01007970">
    <property type="protein sequence ID" value="SVA35897.1"/>
    <property type="molecule type" value="Genomic_DNA"/>
</dbReference>
<dbReference type="PANTHER" id="PTHR30193:SF37">
    <property type="entry name" value="INNER MEMBRANE ABC TRANSPORTER PERMEASE PROTEIN YCJO"/>
    <property type="match status" value="1"/>
</dbReference>
<evidence type="ECO:0000256" key="4">
    <source>
        <dbReference type="ARBA" id="ARBA00022692"/>
    </source>
</evidence>
<feature type="transmembrane region" description="Helical" evidence="7">
    <location>
        <begin position="261"/>
        <end position="280"/>
    </location>
</feature>
<keyword evidence="2" id="KW-0813">Transport</keyword>
<feature type="transmembrane region" description="Helical" evidence="7">
    <location>
        <begin position="9"/>
        <end position="35"/>
    </location>
</feature>
<feature type="transmembrane region" description="Helical" evidence="7">
    <location>
        <begin position="70"/>
        <end position="92"/>
    </location>
</feature>
<dbReference type="GO" id="GO:0055085">
    <property type="term" value="P:transmembrane transport"/>
    <property type="evidence" value="ECO:0007669"/>
    <property type="project" value="InterPro"/>
</dbReference>
<proteinExistence type="predicted"/>
<evidence type="ECO:0000256" key="5">
    <source>
        <dbReference type="ARBA" id="ARBA00022989"/>
    </source>
</evidence>
<dbReference type="PROSITE" id="PS50928">
    <property type="entry name" value="ABC_TM1"/>
    <property type="match status" value="1"/>
</dbReference>
<keyword evidence="4 7" id="KW-0812">Transmembrane</keyword>
<organism evidence="9">
    <name type="scientific">marine metagenome</name>
    <dbReference type="NCBI Taxonomy" id="408172"/>
    <lineage>
        <taxon>unclassified sequences</taxon>
        <taxon>metagenomes</taxon>
        <taxon>ecological metagenomes</taxon>
    </lineage>
</organism>
<name>A0A381V882_9ZZZZ</name>
<feature type="transmembrane region" description="Helical" evidence="7">
    <location>
        <begin position="159"/>
        <end position="177"/>
    </location>
</feature>
<feature type="transmembrane region" description="Helical" evidence="7">
    <location>
        <begin position="202"/>
        <end position="225"/>
    </location>
</feature>
<dbReference type="Pfam" id="PF00528">
    <property type="entry name" value="BPD_transp_1"/>
    <property type="match status" value="1"/>
</dbReference>
<feature type="domain" description="ABC transmembrane type-1" evidence="8">
    <location>
        <begin position="67"/>
        <end position="280"/>
    </location>
</feature>
<gene>
    <name evidence="9" type="ORF">METZ01_LOCUS88751</name>
</gene>
<protein>
    <recommendedName>
        <fullName evidence="8">ABC transmembrane type-1 domain-containing protein</fullName>
    </recommendedName>
</protein>
<evidence type="ECO:0000256" key="7">
    <source>
        <dbReference type="SAM" id="Phobius"/>
    </source>
</evidence>
<dbReference type="AlphaFoldDB" id="A0A381V882"/>
<keyword evidence="3" id="KW-1003">Cell membrane</keyword>
<dbReference type="InterPro" id="IPR000515">
    <property type="entry name" value="MetI-like"/>
</dbReference>
<accession>A0A381V882</accession>
<reference evidence="9" key="1">
    <citation type="submission" date="2018-05" db="EMBL/GenBank/DDBJ databases">
        <authorList>
            <person name="Lanie J.A."/>
            <person name="Ng W.-L."/>
            <person name="Kazmierczak K.M."/>
            <person name="Andrzejewski T.M."/>
            <person name="Davidsen T.M."/>
            <person name="Wayne K.J."/>
            <person name="Tettelin H."/>
            <person name="Glass J.I."/>
            <person name="Rusch D."/>
            <person name="Podicherti R."/>
            <person name="Tsui H.-C.T."/>
            <person name="Winkler M.E."/>
        </authorList>
    </citation>
    <scope>NUCLEOTIDE SEQUENCE</scope>
</reference>
<evidence type="ECO:0000259" key="8">
    <source>
        <dbReference type="PROSITE" id="PS50928"/>
    </source>
</evidence>
<dbReference type="InterPro" id="IPR051393">
    <property type="entry name" value="ABC_transporter_permease"/>
</dbReference>
<keyword evidence="6 7" id="KW-0472">Membrane</keyword>
<dbReference type="SUPFAM" id="SSF161098">
    <property type="entry name" value="MetI-like"/>
    <property type="match status" value="1"/>
</dbReference>
<evidence type="ECO:0000256" key="6">
    <source>
        <dbReference type="ARBA" id="ARBA00023136"/>
    </source>
</evidence>
<dbReference type="InterPro" id="IPR035906">
    <property type="entry name" value="MetI-like_sf"/>
</dbReference>
<evidence type="ECO:0000256" key="3">
    <source>
        <dbReference type="ARBA" id="ARBA00022475"/>
    </source>
</evidence>
<comment type="subcellular location">
    <subcellularLocation>
        <location evidence="1">Cell membrane</location>
        <topology evidence="1">Multi-pass membrane protein</topology>
    </subcellularLocation>
</comment>
<dbReference type="Gene3D" id="1.10.3720.10">
    <property type="entry name" value="MetI-like"/>
    <property type="match status" value="1"/>
</dbReference>